<dbReference type="EMBL" id="JBHUOZ010000002">
    <property type="protein sequence ID" value="MFD2919968.1"/>
    <property type="molecule type" value="Genomic_DNA"/>
</dbReference>
<gene>
    <name evidence="1" type="ORF">ACFS6H_09635</name>
</gene>
<reference evidence="2" key="1">
    <citation type="journal article" date="2019" name="Int. J. Syst. Evol. Microbiol.">
        <title>The Global Catalogue of Microorganisms (GCM) 10K type strain sequencing project: providing services to taxonomists for standard genome sequencing and annotation.</title>
        <authorList>
            <consortium name="The Broad Institute Genomics Platform"/>
            <consortium name="The Broad Institute Genome Sequencing Center for Infectious Disease"/>
            <person name="Wu L."/>
            <person name="Ma J."/>
        </authorList>
    </citation>
    <scope>NUCLEOTIDE SEQUENCE [LARGE SCALE GENOMIC DNA]</scope>
    <source>
        <strain evidence="2">KCTC 23299</strain>
    </source>
</reference>
<dbReference type="InterPro" id="IPR040807">
    <property type="entry name" value="DUF5522"/>
</dbReference>
<evidence type="ECO:0000313" key="2">
    <source>
        <dbReference type="Proteomes" id="UP001597511"/>
    </source>
</evidence>
<organism evidence="1 2">
    <name type="scientific">Terrimonas rubra</name>
    <dbReference type="NCBI Taxonomy" id="1035890"/>
    <lineage>
        <taxon>Bacteria</taxon>
        <taxon>Pseudomonadati</taxon>
        <taxon>Bacteroidota</taxon>
        <taxon>Chitinophagia</taxon>
        <taxon>Chitinophagales</taxon>
        <taxon>Chitinophagaceae</taxon>
        <taxon>Terrimonas</taxon>
    </lineage>
</organism>
<dbReference type="Pfam" id="PF17653">
    <property type="entry name" value="DUF5522"/>
    <property type="match status" value="1"/>
</dbReference>
<evidence type="ECO:0000313" key="1">
    <source>
        <dbReference type="EMBL" id="MFD2919968.1"/>
    </source>
</evidence>
<sequence>MSKLTEGIHFYFNEAGLMVLTRTFHLQRGYCCGNGCLHCPYDYEQVPEPQRTALLQKRKDKADNNPDTEEK</sequence>
<name>A0ABW6A718_9BACT</name>
<proteinExistence type="predicted"/>
<protein>
    <submittedName>
        <fullName evidence="1">DUF5522 domain-containing protein</fullName>
    </submittedName>
</protein>
<dbReference type="Proteomes" id="UP001597511">
    <property type="component" value="Unassembled WGS sequence"/>
</dbReference>
<comment type="caution">
    <text evidence="1">The sequence shown here is derived from an EMBL/GenBank/DDBJ whole genome shotgun (WGS) entry which is preliminary data.</text>
</comment>
<accession>A0ABW6A718</accession>
<keyword evidence="2" id="KW-1185">Reference proteome</keyword>
<dbReference type="RefSeq" id="WP_386097720.1">
    <property type="nucleotide sequence ID" value="NZ_JBHUOZ010000002.1"/>
</dbReference>